<keyword evidence="2" id="KW-1133">Transmembrane helix</keyword>
<evidence type="ECO:0000256" key="1">
    <source>
        <dbReference type="SAM" id="MobiDB-lite"/>
    </source>
</evidence>
<keyword evidence="2" id="KW-0812">Transmembrane</keyword>
<proteinExistence type="predicted"/>
<evidence type="ECO:0000256" key="2">
    <source>
        <dbReference type="SAM" id="Phobius"/>
    </source>
</evidence>
<keyword evidence="4" id="KW-1185">Reference proteome</keyword>
<comment type="caution">
    <text evidence="3">The sequence shown here is derived from an EMBL/GenBank/DDBJ whole genome shotgun (WGS) entry which is preliminary data.</text>
</comment>
<reference evidence="3 4" key="1">
    <citation type="submission" date="2024-04" db="EMBL/GenBank/DDBJ databases">
        <title>Phyllosticta paracitricarpa is synonymous to the EU quarantine fungus P. citricarpa based on phylogenomic analyses.</title>
        <authorList>
            <consortium name="Lawrence Berkeley National Laboratory"/>
            <person name="Van Ingen-Buijs V.A."/>
            <person name="Van Westerhoven A.C."/>
            <person name="Haridas S."/>
            <person name="Skiadas P."/>
            <person name="Martin F."/>
            <person name="Groenewald J.Z."/>
            <person name="Crous P.W."/>
            <person name="Seidl M.F."/>
        </authorList>
    </citation>
    <scope>NUCLEOTIDE SEQUENCE [LARGE SCALE GENOMIC DNA]</scope>
    <source>
        <strain evidence="3 4">CBS 123374</strain>
    </source>
</reference>
<evidence type="ECO:0000313" key="4">
    <source>
        <dbReference type="Proteomes" id="UP001492380"/>
    </source>
</evidence>
<gene>
    <name evidence="3" type="ORF">HDK90DRAFT_15655</name>
</gene>
<sequence length="198" mass="21082">MALGPSLVRPALPCPAAPSAPQVVVLQSMDGNRHRCECAAATSSGTPGWQARRYHSRDMGFFPLFSLSFLLLHVVSLIFHPCPHCFFLGPRQMGPGPSAAAPVACAPVPMSPVSKKDKNIKSGMTDEVVGGPCLSPRYSIDGCSVASPANNPTPTDGLDSLPPGPRPFPMPTSHDPELNPKSPRPGPLPRHQLQRRQQ</sequence>
<protein>
    <submittedName>
        <fullName evidence="3">Uncharacterized protein</fullName>
    </submittedName>
</protein>
<feature type="region of interest" description="Disordered" evidence="1">
    <location>
        <begin position="145"/>
        <end position="198"/>
    </location>
</feature>
<dbReference type="Proteomes" id="UP001492380">
    <property type="component" value="Unassembled WGS sequence"/>
</dbReference>
<dbReference type="EMBL" id="JBBWRZ010000001">
    <property type="protein sequence ID" value="KAK8246608.1"/>
    <property type="molecule type" value="Genomic_DNA"/>
</dbReference>
<keyword evidence="2" id="KW-0472">Membrane</keyword>
<organism evidence="3 4">
    <name type="scientific">Phyllosticta capitalensis</name>
    <dbReference type="NCBI Taxonomy" id="121624"/>
    <lineage>
        <taxon>Eukaryota</taxon>
        <taxon>Fungi</taxon>
        <taxon>Dikarya</taxon>
        <taxon>Ascomycota</taxon>
        <taxon>Pezizomycotina</taxon>
        <taxon>Dothideomycetes</taxon>
        <taxon>Dothideomycetes incertae sedis</taxon>
        <taxon>Botryosphaeriales</taxon>
        <taxon>Phyllostictaceae</taxon>
        <taxon>Phyllosticta</taxon>
    </lineage>
</organism>
<name>A0ABR1Z2I9_9PEZI</name>
<accession>A0ABR1Z2I9</accession>
<evidence type="ECO:0000313" key="3">
    <source>
        <dbReference type="EMBL" id="KAK8246608.1"/>
    </source>
</evidence>
<feature type="transmembrane region" description="Helical" evidence="2">
    <location>
        <begin position="60"/>
        <end position="79"/>
    </location>
</feature>